<protein>
    <submittedName>
        <fullName evidence="2">Uncharacterized protein</fullName>
    </submittedName>
</protein>
<reference evidence="3" key="1">
    <citation type="journal article" date="2014" name="Proc. Natl. Acad. Sci. U.S.A.">
        <title>Extensive sampling of basidiomycete genomes demonstrates inadequacy of the white-rot/brown-rot paradigm for wood decay fungi.</title>
        <authorList>
            <person name="Riley R."/>
            <person name="Salamov A.A."/>
            <person name="Brown D.W."/>
            <person name="Nagy L.G."/>
            <person name="Floudas D."/>
            <person name="Held B.W."/>
            <person name="Levasseur A."/>
            <person name="Lombard V."/>
            <person name="Morin E."/>
            <person name="Otillar R."/>
            <person name="Lindquist E.A."/>
            <person name="Sun H."/>
            <person name="LaButti K.M."/>
            <person name="Schmutz J."/>
            <person name="Jabbour D."/>
            <person name="Luo H."/>
            <person name="Baker S.E."/>
            <person name="Pisabarro A.G."/>
            <person name="Walton J.D."/>
            <person name="Blanchette R.A."/>
            <person name="Henrissat B."/>
            <person name="Martin F."/>
            <person name="Cullen D."/>
            <person name="Hibbett D.S."/>
            <person name="Grigoriev I.V."/>
        </authorList>
    </citation>
    <scope>NUCLEOTIDE SEQUENCE [LARGE SCALE GENOMIC DNA]</scope>
    <source>
        <strain evidence="3">CBS 339.88</strain>
    </source>
</reference>
<accession>A0A067T962</accession>
<evidence type="ECO:0000313" key="3">
    <source>
        <dbReference type="Proteomes" id="UP000027222"/>
    </source>
</evidence>
<gene>
    <name evidence="2" type="ORF">GALMADRAFT_136361</name>
</gene>
<dbReference type="HOGENOM" id="CLU_065614_2_0_1"/>
<dbReference type="OrthoDB" id="2686745at2759"/>
<feature type="compositionally biased region" description="Acidic residues" evidence="1">
    <location>
        <begin position="134"/>
        <end position="146"/>
    </location>
</feature>
<name>A0A067T962_GALM3</name>
<dbReference type="AlphaFoldDB" id="A0A067T962"/>
<sequence length="276" mass="30582">MDAQVENHLPLITPRLIFAPQNFPAPPTITPRMEFPSLNIEARDDSPAPESGARLHRAGSPPNHAVPSSTVPRRAGTPRAPTLVTSNTATRRAETPRALRFASTASPRRAGTPEDMEMSPTEQHQRSISISSSTEDEEMGPSETEGEVVGNKIKKPKGDVSRIGRGGYNLHDKLGWNQRTYDNVLALVSKLAKEMLDTSQSYRGQSRKKVQSLMDLVRKEHEFMKDYEDDWPVRDMLKTYLKNSSQTARNAKGKEVAKEIGKIVRQANAIASTSAR</sequence>
<feature type="region of interest" description="Disordered" evidence="1">
    <location>
        <begin position="41"/>
        <end position="148"/>
    </location>
</feature>
<evidence type="ECO:0000313" key="2">
    <source>
        <dbReference type="EMBL" id="KDR79750.1"/>
    </source>
</evidence>
<keyword evidence="3" id="KW-1185">Reference proteome</keyword>
<dbReference type="Proteomes" id="UP000027222">
    <property type="component" value="Unassembled WGS sequence"/>
</dbReference>
<proteinExistence type="predicted"/>
<organism evidence="2 3">
    <name type="scientific">Galerina marginata (strain CBS 339.88)</name>
    <dbReference type="NCBI Taxonomy" id="685588"/>
    <lineage>
        <taxon>Eukaryota</taxon>
        <taxon>Fungi</taxon>
        <taxon>Dikarya</taxon>
        <taxon>Basidiomycota</taxon>
        <taxon>Agaricomycotina</taxon>
        <taxon>Agaricomycetes</taxon>
        <taxon>Agaricomycetidae</taxon>
        <taxon>Agaricales</taxon>
        <taxon>Agaricineae</taxon>
        <taxon>Strophariaceae</taxon>
        <taxon>Galerina</taxon>
    </lineage>
</organism>
<dbReference type="STRING" id="685588.A0A067T962"/>
<dbReference type="EMBL" id="KL142372">
    <property type="protein sequence ID" value="KDR79750.1"/>
    <property type="molecule type" value="Genomic_DNA"/>
</dbReference>
<evidence type="ECO:0000256" key="1">
    <source>
        <dbReference type="SAM" id="MobiDB-lite"/>
    </source>
</evidence>